<dbReference type="GO" id="GO:0005886">
    <property type="term" value="C:plasma membrane"/>
    <property type="evidence" value="ECO:0007669"/>
    <property type="project" value="TreeGrafter"/>
</dbReference>
<dbReference type="OrthoDB" id="4500315at2759"/>
<dbReference type="EMBL" id="CANTUO010000003">
    <property type="protein sequence ID" value="CAI5758843.1"/>
    <property type="molecule type" value="Genomic_DNA"/>
</dbReference>
<name>A0A9W4TWS9_9ASCO</name>
<dbReference type="InterPro" id="IPR011701">
    <property type="entry name" value="MFS"/>
</dbReference>
<dbReference type="AlphaFoldDB" id="A0A9W4TWS9"/>
<evidence type="ECO:0000256" key="1">
    <source>
        <dbReference type="ARBA" id="ARBA00004141"/>
    </source>
</evidence>
<dbReference type="InterPro" id="IPR020846">
    <property type="entry name" value="MFS_dom"/>
</dbReference>
<feature type="transmembrane region" description="Helical" evidence="8">
    <location>
        <begin position="215"/>
        <end position="238"/>
    </location>
</feature>
<evidence type="ECO:0000313" key="11">
    <source>
        <dbReference type="Proteomes" id="UP001152885"/>
    </source>
</evidence>
<keyword evidence="4 8" id="KW-1133">Transmembrane helix</keyword>
<comment type="similarity">
    <text evidence="6">Belongs to the major facilitator superfamily. CAR1 family.</text>
</comment>
<evidence type="ECO:0000256" key="4">
    <source>
        <dbReference type="ARBA" id="ARBA00022989"/>
    </source>
</evidence>
<dbReference type="Gene3D" id="1.20.1250.20">
    <property type="entry name" value="MFS general substrate transporter like domains"/>
    <property type="match status" value="1"/>
</dbReference>
<proteinExistence type="inferred from homology"/>
<sequence>MNKIKSLLPSTSSSANDNKKTKSSSSKLWILNVPDSKDMVTGTVRMMDDQDIETDVDTLKKSTTGIILNPQPHESPNDPLNWPIWKRDLSLAIIGFQSFIGGGQSPLLAAGMNTLVDEFDEPLTTISYLVGGFMLSLGCGSVIASPFAVLYGKRLVYLSGIFIFMMGAIWGGLASNFGNLMGARVITGFGASPTECLPSSTIAEIYFAHERAYRVGLYTMLMLGGKNIIPLLSGLIFQYLDRHWLFWILAIFLGFVLILTFLFVPDTFWDRTPIPSKRSLEETKAAQSVATYHPPSQRPNAFALHRNPSTINEVQSLSSSIHENDGQNPVIITEPELLPHSSTTLKKKSYLDDIKLYHGRYTKDSWWMIALRPFALYTYPHILFGSLTYALAVVWLIVISETISEIFKHPPYGYDQQTVGLFYISPFVGGILGSLSCGLVSDRLCRLLIAKNKGIYEPEFRLIMIIPSTIFIAIGLMGYGWSSYVENPWVAPVLFFGCLSFGSSIASTSAITFAVDSYRMFSSESLVSFNFLKNLLGFCFSLFNNKYSDEKGYRSSYVTYGCIQIFVSLFGIILYRYGKRIRKWTDEKEIMRSLYHEDNISQSVLSRNTRDDDEKEVEDSIEENTLNKFK</sequence>
<feature type="domain" description="Major facilitator superfamily (MFS) profile" evidence="9">
    <location>
        <begin position="90"/>
        <end position="579"/>
    </location>
</feature>
<protein>
    <recommendedName>
        <fullName evidence="9">Major facilitator superfamily (MFS) profile domain-containing protein</fullName>
    </recommendedName>
</protein>
<dbReference type="PROSITE" id="PS50850">
    <property type="entry name" value="MFS"/>
    <property type="match status" value="1"/>
</dbReference>
<feature type="transmembrane region" description="Helical" evidence="8">
    <location>
        <begin position="244"/>
        <end position="264"/>
    </location>
</feature>
<feature type="transmembrane region" description="Helical" evidence="8">
    <location>
        <begin position="527"/>
        <end position="545"/>
    </location>
</feature>
<evidence type="ECO:0000256" key="3">
    <source>
        <dbReference type="ARBA" id="ARBA00022692"/>
    </source>
</evidence>
<evidence type="ECO:0000256" key="6">
    <source>
        <dbReference type="ARBA" id="ARBA00038347"/>
    </source>
</evidence>
<gene>
    <name evidence="10" type="ORF">CANVERA_P3355</name>
</gene>
<dbReference type="Pfam" id="PF07690">
    <property type="entry name" value="MFS_1"/>
    <property type="match status" value="1"/>
</dbReference>
<dbReference type="FunFam" id="1.20.1720.10:FF:000009">
    <property type="entry name" value="MFS multidrug transporter"/>
    <property type="match status" value="1"/>
</dbReference>
<organism evidence="10 11">
    <name type="scientific">Candida verbasci</name>
    <dbReference type="NCBI Taxonomy" id="1227364"/>
    <lineage>
        <taxon>Eukaryota</taxon>
        <taxon>Fungi</taxon>
        <taxon>Dikarya</taxon>
        <taxon>Ascomycota</taxon>
        <taxon>Saccharomycotina</taxon>
        <taxon>Pichiomycetes</taxon>
        <taxon>Debaryomycetaceae</taxon>
        <taxon>Candida/Lodderomyces clade</taxon>
        <taxon>Candida</taxon>
    </lineage>
</organism>
<evidence type="ECO:0000256" key="2">
    <source>
        <dbReference type="ARBA" id="ARBA00022448"/>
    </source>
</evidence>
<keyword evidence="3 8" id="KW-0812">Transmembrane</keyword>
<feature type="transmembrane region" description="Helical" evidence="8">
    <location>
        <begin position="128"/>
        <end position="149"/>
    </location>
</feature>
<comment type="caution">
    <text evidence="10">The sequence shown here is derived from an EMBL/GenBank/DDBJ whole genome shotgun (WGS) entry which is preliminary data.</text>
</comment>
<feature type="transmembrane region" description="Helical" evidence="8">
    <location>
        <begin position="462"/>
        <end position="481"/>
    </location>
</feature>
<dbReference type="PANTHER" id="PTHR23502:SF4">
    <property type="entry name" value="MAJOR FACILITATOR SUPERFAMILY (MFS) PROFILE DOMAIN-CONTAINING PROTEIN-RELATED"/>
    <property type="match status" value="1"/>
</dbReference>
<evidence type="ECO:0000256" key="7">
    <source>
        <dbReference type="SAM" id="MobiDB-lite"/>
    </source>
</evidence>
<evidence type="ECO:0000256" key="5">
    <source>
        <dbReference type="ARBA" id="ARBA00023136"/>
    </source>
</evidence>
<dbReference type="SUPFAM" id="SSF103473">
    <property type="entry name" value="MFS general substrate transporter"/>
    <property type="match status" value="1"/>
</dbReference>
<keyword evidence="2" id="KW-0813">Transport</keyword>
<feature type="compositionally biased region" description="Acidic residues" evidence="7">
    <location>
        <begin position="611"/>
        <end position="622"/>
    </location>
</feature>
<dbReference type="InterPro" id="IPR036259">
    <property type="entry name" value="MFS_trans_sf"/>
</dbReference>
<evidence type="ECO:0000313" key="10">
    <source>
        <dbReference type="EMBL" id="CAI5758843.1"/>
    </source>
</evidence>
<comment type="subcellular location">
    <subcellularLocation>
        <location evidence="1">Membrane</location>
        <topology evidence="1">Multi-pass membrane protein</topology>
    </subcellularLocation>
</comment>
<dbReference type="PANTHER" id="PTHR23502">
    <property type="entry name" value="MAJOR FACILITATOR SUPERFAMILY"/>
    <property type="match status" value="1"/>
</dbReference>
<dbReference type="GO" id="GO:0022857">
    <property type="term" value="F:transmembrane transporter activity"/>
    <property type="evidence" value="ECO:0007669"/>
    <property type="project" value="InterPro"/>
</dbReference>
<feature type="transmembrane region" description="Helical" evidence="8">
    <location>
        <begin position="155"/>
        <end position="174"/>
    </location>
</feature>
<keyword evidence="5 8" id="KW-0472">Membrane</keyword>
<feature type="transmembrane region" description="Helical" evidence="8">
    <location>
        <begin position="557"/>
        <end position="575"/>
    </location>
</feature>
<evidence type="ECO:0000259" key="9">
    <source>
        <dbReference type="PROSITE" id="PS50850"/>
    </source>
</evidence>
<dbReference type="Proteomes" id="UP001152885">
    <property type="component" value="Unassembled WGS sequence"/>
</dbReference>
<dbReference type="Gene3D" id="1.20.1720.10">
    <property type="entry name" value="Multidrug resistance protein D"/>
    <property type="match status" value="1"/>
</dbReference>
<keyword evidence="11" id="KW-1185">Reference proteome</keyword>
<evidence type="ECO:0000256" key="8">
    <source>
        <dbReference type="SAM" id="Phobius"/>
    </source>
</evidence>
<accession>A0A9W4TWS9</accession>
<feature type="transmembrane region" description="Helical" evidence="8">
    <location>
        <begin position="420"/>
        <end position="441"/>
    </location>
</feature>
<reference evidence="10" key="1">
    <citation type="submission" date="2022-12" db="EMBL/GenBank/DDBJ databases">
        <authorList>
            <person name="Brejova B."/>
        </authorList>
    </citation>
    <scope>NUCLEOTIDE SEQUENCE</scope>
</reference>
<feature type="transmembrane region" description="Helical" evidence="8">
    <location>
        <begin position="493"/>
        <end position="515"/>
    </location>
</feature>
<feature type="transmembrane region" description="Helical" evidence="8">
    <location>
        <begin position="376"/>
        <end position="400"/>
    </location>
</feature>
<feature type="region of interest" description="Disordered" evidence="7">
    <location>
        <begin position="605"/>
        <end position="630"/>
    </location>
</feature>
<feature type="region of interest" description="Disordered" evidence="7">
    <location>
        <begin position="1"/>
        <end position="21"/>
    </location>
</feature>
<dbReference type="FunFam" id="1.20.1250.20:FF:001026">
    <property type="entry name" value="AGL069Cp"/>
    <property type="match status" value="1"/>
</dbReference>